<gene>
    <name evidence="1" type="ORF">CFIMG_007498RA00001</name>
</gene>
<evidence type="ECO:0000313" key="1">
    <source>
        <dbReference type="EMBL" id="PHH50219.1"/>
    </source>
</evidence>
<reference evidence="1 2" key="2">
    <citation type="journal article" date="2013" name="IMA Fungus">
        <title>IMA Genome-F 1: Ceratocystis fimbriata: Draft nuclear genome sequence for the plant pathogen, Ceratocystis fimbriata.</title>
        <authorList>
            <person name="Wilken P.M."/>
            <person name="Steenkamp E.T."/>
            <person name="Wingfield M.J."/>
            <person name="de Beer Z.W."/>
            <person name="Wingfield B.D."/>
        </authorList>
    </citation>
    <scope>NUCLEOTIDE SEQUENCE [LARGE SCALE GENOMIC DNA]</scope>
    <source>
        <strain evidence="1 2">CBS 114723</strain>
    </source>
</reference>
<reference evidence="1 2" key="1">
    <citation type="journal article" date="2013" name="Fungal Biol.">
        <title>Analysis of microsatellite markers in the genome of the plant pathogen Ceratocystis fimbriata.</title>
        <authorList>
            <person name="Simpson M.C."/>
            <person name="Wilken P.M."/>
            <person name="Coetzee M.P."/>
            <person name="Wingfield M.J."/>
            <person name="Wingfield B.D."/>
        </authorList>
    </citation>
    <scope>NUCLEOTIDE SEQUENCE [LARGE SCALE GENOMIC DNA]</scope>
    <source>
        <strain evidence="1 2">CBS 114723</strain>
    </source>
</reference>
<organism evidence="1 2">
    <name type="scientific">Ceratocystis fimbriata CBS 114723</name>
    <dbReference type="NCBI Taxonomy" id="1035309"/>
    <lineage>
        <taxon>Eukaryota</taxon>
        <taxon>Fungi</taxon>
        <taxon>Dikarya</taxon>
        <taxon>Ascomycota</taxon>
        <taxon>Pezizomycotina</taxon>
        <taxon>Sordariomycetes</taxon>
        <taxon>Hypocreomycetidae</taxon>
        <taxon>Microascales</taxon>
        <taxon>Ceratocystidaceae</taxon>
        <taxon>Ceratocystis</taxon>
    </lineage>
</organism>
<comment type="caution">
    <text evidence="1">The sequence shown here is derived from an EMBL/GenBank/DDBJ whole genome shotgun (WGS) entry which is preliminary data.</text>
</comment>
<sequence length="143" mass="15772">MQRSSGFISVSWKLETKYLGNFVSVSLEGPIAVLSGMSVVHGGTSNDYSLASQACIEYGGENNFWDSVLERLDKDDVASIASLNSQDTVATSTIQAQSHVNYEFASATVEEILGNLFDSESDDEDYEDYYSFDSDDLEGYIWL</sequence>
<proteinExistence type="predicted"/>
<protein>
    <submittedName>
        <fullName evidence="1">Uncharacterized protein</fullName>
    </submittedName>
</protein>
<dbReference type="EMBL" id="APWK03000141">
    <property type="protein sequence ID" value="PHH50219.1"/>
    <property type="molecule type" value="Genomic_DNA"/>
</dbReference>
<dbReference type="Proteomes" id="UP000222788">
    <property type="component" value="Unassembled WGS sequence"/>
</dbReference>
<accession>A0A2C5WAS0</accession>
<evidence type="ECO:0000313" key="2">
    <source>
        <dbReference type="Proteomes" id="UP000222788"/>
    </source>
</evidence>
<name>A0A2C5WAS0_9PEZI</name>
<dbReference type="AlphaFoldDB" id="A0A2C5WAS0"/>
<keyword evidence="2" id="KW-1185">Reference proteome</keyword>